<evidence type="ECO:0000256" key="2">
    <source>
        <dbReference type="ARBA" id="ARBA00022676"/>
    </source>
</evidence>
<feature type="binding site" evidence="7">
    <location>
        <begin position="42"/>
        <end position="47"/>
    </location>
    <ligand>
        <name>1D-myo-inositol 3-phosphate</name>
        <dbReference type="ChEBI" id="CHEBI:58401"/>
    </ligand>
</feature>
<feature type="binding site" evidence="7">
    <location>
        <position position="329"/>
    </location>
    <ligand>
        <name>Mg(2+)</name>
        <dbReference type="ChEBI" id="CHEBI:18420"/>
    </ligand>
</feature>
<keyword evidence="2 7" id="KW-0328">Glycosyltransferase</keyword>
<dbReference type="InterPro" id="IPR028098">
    <property type="entry name" value="Glyco_trans_4-like_N"/>
</dbReference>
<keyword evidence="11" id="KW-1185">Reference proteome</keyword>
<evidence type="ECO:0000256" key="7">
    <source>
        <dbReference type="HAMAP-Rule" id="MF_01695"/>
    </source>
</evidence>
<evidence type="ECO:0000313" key="10">
    <source>
        <dbReference type="EMBL" id="TQL77950.1"/>
    </source>
</evidence>
<dbReference type="PANTHER" id="PTHR45947">
    <property type="entry name" value="SULFOQUINOVOSYL TRANSFERASE SQD2"/>
    <property type="match status" value="1"/>
</dbReference>
<feature type="binding site" evidence="7">
    <location>
        <position position="157"/>
    </location>
    <ligand>
        <name>1D-myo-inositol 3-phosphate</name>
        <dbReference type="ChEBI" id="CHEBI:58401"/>
    </ligand>
</feature>
<feature type="binding site" evidence="7">
    <location>
        <position position="353"/>
    </location>
    <ligand>
        <name>Mg(2+)</name>
        <dbReference type="ChEBI" id="CHEBI:18420"/>
    </ligand>
</feature>
<feature type="binding site" evidence="7">
    <location>
        <position position="133"/>
    </location>
    <ligand>
        <name>1D-myo-inositol 3-phosphate</name>
        <dbReference type="ChEBI" id="CHEBI:58401"/>
    </ligand>
</feature>
<reference evidence="10 11" key="1">
    <citation type="submission" date="2019-06" db="EMBL/GenBank/DDBJ databases">
        <title>Sequencing the genomes of 1000 actinobacteria strains.</title>
        <authorList>
            <person name="Klenk H.-P."/>
        </authorList>
    </citation>
    <scope>NUCLEOTIDE SEQUENCE [LARGE SCALE GENOMIC DNA]</scope>
    <source>
        <strain evidence="10 11">DSM 45928</strain>
    </source>
</reference>
<feature type="domain" description="Glycosyl transferase family 1" evidence="8">
    <location>
        <begin position="230"/>
        <end position="405"/>
    </location>
</feature>
<evidence type="ECO:0000256" key="1">
    <source>
        <dbReference type="ARBA" id="ARBA00008449"/>
    </source>
</evidence>
<dbReference type="InterPro" id="IPR017814">
    <property type="entry name" value="Mycothiol_biosynthesis_MshA"/>
</dbReference>
<evidence type="ECO:0000256" key="4">
    <source>
        <dbReference type="ARBA" id="ARBA00022723"/>
    </source>
</evidence>
<evidence type="ECO:0000256" key="3">
    <source>
        <dbReference type="ARBA" id="ARBA00022679"/>
    </source>
</evidence>
<dbReference type="GO" id="GO:0000287">
    <property type="term" value="F:magnesium ion binding"/>
    <property type="evidence" value="ECO:0007669"/>
    <property type="project" value="UniProtKB-UniRule"/>
</dbReference>
<keyword evidence="4 7" id="KW-0479">Metal-binding</keyword>
<name>A0A543AZL6_9ACTN</name>
<keyword evidence="5 7" id="KW-0460">Magnesium</keyword>
<dbReference type="OrthoDB" id="9810929at2"/>
<gene>
    <name evidence="7" type="primary">mshA</name>
    <name evidence="10" type="ORF">FB566_3524</name>
</gene>
<feature type="binding site" evidence="7">
    <location>
        <position position="326"/>
    </location>
    <ligand>
        <name>Mg(2+)</name>
        <dbReference type="ChEBI" id="CHEBI:18420"/>
    </ligand>
</feature>
<feature type="binding site" evidence="7">
    <location>
        <position position="251"/>
    </location>
    <ligand>
        <name>UDP-N-acetyl-alpha-D-glucosamine</name>
        <dbReference type="ChEBI" id="CHEBI:57705"/>
    </ligand>
</feature>
<feature type="binding site" evidence="7">
    <location>
        <position position="339"/>
    </location>
    <ligand>
        <name>UDP-N-acetyl-alpha-D-glucosamine</name>
        <dbReference type="ChEBI" id="CHEBI:57705"/>
    </ligand>
</feature>
<protein>
    <recommendedName>
        <fullName evidence="7">D-inositol-3-phosphate glycosyltransferase</fullName>
        <ecNumber evidence="7">2.4.1.250</ecNumber>
    </recommendedName>
    <alternativeName>
        <fullName evidence="7">N-acetylglucosamine-inositol-phosphate N-acetylglucosaminyltransferase</fullName>
        <shortName evidence="7">GlcNAc-Ins-P N-acetylglucosaminyltransferase</shortName>
    </alternativeName>
</protein>
<dbReference type="SUPFAM" id="SSF53756">
    <property type="entry name" value="UDP-Glycosyltransferase/glycogen phosphorylase"/>
    <property type="match status" value="1"/>
</dbReference>
<dbReference type="Pfam" id="PF00534">
    <property type="entry name" value="Glycos_transf_1"/>
    <property type="match status" value="1"/>
</dbReference>
<dbReference type="EMBL" id="VFOW01000001">
    <property type="protein sequence ID" value="TQL77950.1"/>
    <property type="molecule type" value="Genomic_DNA"/>
</dbReference>
<feature type="binding site" evidence="7">
    <location>
        <begin position="37"/>
        <end position="38"/>
    </location>
    <ligand>
        <name>UDP-N-acetyl-alpha-D-glucosamine</name>
        <dbReference type="ChEBI" id="CHEBI:57705"/>
    </ligand>
</feature>
<evidence type="ECO:0000256" key="6">
    <source>
        <dbReference type="ARBA" id="ARBA00048131"/>
    </source>
</evidence>
<proteinExistence type="inferred from homology"/>
<feature type="binding site" evidence="7">
    <location>
        <position position="177"/>
    </location>
    <ligand>
        <name>1D-myo-inositol 3-phosphate</name>
        <dbReference type="ChEBI" id="CHEBI:58401"/>
    </ligand>
</feature>
<dbReference type="GO" id="GO:0010125">
    <property type="term" value="P:mycothiol biosynthetic process"/>
    <property type="evidence" value="ECO:0007669"/>
    <property type="project" value="UniProtKB-UniRule"/>
</dbReference>
<dbReference type="PANTHER" id="PTHR45947:SF3">
    <property type="entry name" value="SULFOQUINOVOSYL TRANSFERASE SQD2"/>
    <property type="match status" value="1"/>
</dbReference>
<comment type="catalytic activity">
    <reaction evidence="6 7">
        <text>1D-myo-inositol 3-phosphate + UDP-N-acetyl-alpha-D-glucosamine = 1D-myo-inositol 2-acetamido-2-deoxy-alpha-D-glucopyranoside 3-phosphate + UDP + H(+)</text>
        <dbReference type="Rhea" id="RHEA:26188"/>
        <dbReference type="ChEBI" id="CHEBI:15378"/>
        <dbReference type="ChEBI" id="CHEBI:57705"/>
        <dbReference type="ChEBI" id="CHEBI:58223"/>
        <dbReference type="ChEBI" id="CHEBI:58401"/>
        <dbReference type="ChEBI" id="CHEBI:58892"/>
        <dbReference type="EC" id="2.4.1.250"/>
    </reaction>
</comment>
<dbReference type="NCBIfam" id="TIGR03449">
    <property type="entry name" value="mycothiol_MshA"/>
    <property type="match status" value="1"/>
</dbReference>
<evidence type="ECO:0000259" key="8">
    <source>
        <dbReference type="Pfam" id="PF00534"/>
    </source>
</evidence>
<dbReference type="AlphaFoldDB" id="A0A543AZL6"/>
<comment type="similarity">
    <text evidence="1 7">Belongs to the glycosyltransferase group 1 family. MshA subfamily.</text>
</comment>
<dbReference type="Pfam" id="PF13579">
    <property type="entry name" value="Glyco_trans_4_4"/>
    <property type="match status" value="1"/>
</dbReference>
<accession>A0A543AZL6</accession>
<dbReference type="EC" id="2.4.1.250" evidence="7"/>
<feature type="binding site" evidence="7">
    <location>
        <position position="256"/>
    </location>
    <ligand>
        <name>UDP-N-acetyl-alpha-D-glucosamine</name>
        <dbReference type="ChEBI" id="CHEBI:57705"/>
    </ligand>
</feature>
<dbReference type="FunCoup" id="A0A543AZL6">
    <property type="interactions" value="38"/>
</dbReference>
<dbReference type="InterPro" id="IPR050194">
    <property type="entry name" value="Glycosyltransferase_grp1"/>
</dbReference>
<feature type="domain" description="Glycosyltransferase subfamily 4-like N-terminal" evidence="9">
    <location>
        <begin position="44"/>
        <end position="219"/>
    </location>
</feature>
<comment type="subunit">
    <text evidence="7">Homodimer.</text>
</comment>
<evidence type="ECO:0000256" key="5">
    <source>
        <dbReference type="ARBA" id="ARBA00022842"/>
    </source>
</evidence>
<feature type="binding site" evidence="7">
    <location>
        <position position="327"/>
    </location>
    <ligand>
        <name>Mg(2+)</name>
        <dbReference type="ChEBI" id="CHEBI:18420"/>
    </ligand>
</feature>
<dbReference type="InParanoid" id="A0A543AZL6"/>
<feature type="binding site" evidence="7">
    <location>
        <position position="347"/>
    </location>
    <ligand>
        <name>UDP-N-acetyl-alpha-D-glucosamine</name>
        <dbReference type="ChEBI" id="CHEBI:57705"/>
    </ligand>
</feature>
<evidence type="ECO:0000313" key="11">
    <source>
        <dbReference type="Proteomes" id="UP000317043"/>
    </source>
</evidence>
<keyword evidence="3 7" id="KW-0808">Transferase</keyword>
<comment type="caution">
    <text evidence="10">The sequence shown here is derived from an EMBL/GenBank/DDBJ whole genome shotgun (WGS) entry which is preliminary data.</text>
</comment>
<feature type="binding site" evidence="7">
    <location>
        <position position="317"/>
    </location>
    <ligand>
        <name>UDP-N-acetyl-alpha-D-glucosamine</name>
        <dbReference type="ChEBI" id="CHEBI:57705"/>
    </ligand>
</feature>
<dbReference type="Gene3D" id="3.40.50.2000">
    <property type="entry name" value="Glycogen Phosphorylase B"/>
    <property type="match status" value="2"/>
</dbReference>
<dbReference type="InterPro" id="IPR001296">
    <property type="entry name" value="Glyco_trans_1"/>
</dbReference>
<sequence>MRSPRRRELNPAASPCSGRSGLRRVAMLSMHTSPLAQPGTGDAGGMNVYVLQTARQLAACGVEVEIFTRATSSEQPPSAQVEPGIVVHHVQAGPFEGLAKNDLPSQMCAFTSGVLRTEAAKPAGYFDVIHSHYWLSGHAGWLAKDRWNVPLVHSAHTLAKVKNLNLAECDTPEPFARVVGEEQVIAEADALVANTSAEADELITHYRADPARIAVTPPGVDTDVFTPGDRAQARRDLGIPQEAIVLGFAGRIQALKAPDVMLSAVARLRQLNPELGDRVTMVVVGGQSGTGMDYPQWLRELSRDLGVSDSVKFLPPRTGPELAQVFRACDAVCVPSHNETFGLVALEAQACGTPVVATAVGGLTTAVADGHSGILVDGHDETAWAGAFNRLLTDPARRELMSAAAVEHAGNFTWRRTTGDLLHTYRDAILRQRSAARAGARLSQSSR</sequence>
<dbReference type="RefSeq" id="WP_142041633.1">
    <property type="nucleotide sequence ID" value="NZ_JBHTGS010000001.1"/>
</dbReference>
<comment type="function">
    <text evidence="7">Catalyzes the transfer of a N-acetyl-glucosamine moiety to 1D-myo-inositol 3-phosphate to produce 1D-myo-inositol 2-acetamido-2-deoxy-glucopyranoside 3-phosphate in the mycothiol biosynthesis pathway.</text>
</comment>
<feature type="binding site" evidence="7">
    <location>
        <position position="45"/>
    </location>
    <ligand>
        <name>UDP-N-acetyl-alpha-D-glucosamine</name>
        <dbReference type="ChEBI" id="CHEBI:57705"/>
    </ligand>
</feature>
<evidence type="ECO:0000259" key="9">
    <source>
        <dbReference type="Pfam" id="PF13579"/>
    </source>
</evidence>
<feature type="binding site" evidence="7">
    <location>
        <position position="31"/>
    </location>
    <ligand>
        <name>1D-myo-inositol 3-phosphate</name>
        <dbReference type="ChEBI" id="CHEBI:58401"/>
    </ligand>
</feature>
<organism evidence="10 11">
    <name type="scientific">Stackebrandtia endophytica</name>
    <dbReference type="NCBI Taxonomy" id="1496996"/>
    <lineage>
        <taxon>Bacteria</taxon>
        <taxon>Bacillati</taxon>
        <taxon>Actinomycetota</taxon>
        <taxon>Actinomycetes</taxon>
        <taxon>Glycomycetales</taxon>
        <taxon>Glycomycetaceae</taxon>
        <taxon>Stackebrandtia</taxon>
    </lineage>
</organism>
<dbReference type="Proteomes" id="UP000317043">
    <property type="component" value="Unassembled WGS sequence"/>
</dbReference>
<dbReference type="GO" id="GO:0008375">
    <property type="term" value="F:acetylglucosaminyltransferase activity"/>
    <property type="evidence" value="ECO:0007669"/>
    <property type="project" value="UniProtKB-UniRule"/>
</dbReference>
<dbReference type="GO" id="GO:0102710">
    <property type="term" value="F:D-inositol-3-phosphate glycosyltransferase activity"/>
    <property type="evidence" value="ECO:0007669"/>
    <property type="project" value="UniProtKB-EC"/>
</dbReference>
<feature type="binding site" evidence="7">
    <location>
        <position position="100"/>
    </location>
    <ligand>
        <name>1D-myo-inositol 3-phosphate</name>
        <dbReference type="ChEBI" id="CHEBI:58401"/>
    </ligand>
</feature>
<dbReference type="HAMAP" id="MF_01695">
    <property type="entry name" value="MshA"/>
    <property type="match status" value="1"/>
</dbReference>